<dbReference type="AlphaFoldDB" id="A0ABD0LYW4"/>
<proteinExistence type="predicted"/>
<sequence length="207" mass="23009">MSGGRQPVNLTPTDQTFVSNGGLLECFGAWVECVGHSWETLLAIVTFSSRRATVARILRRLEAEPEAVESPNHTPAPAPPRPSPRSVIPLPWGSTSSDRTRAMFVHLHKTSQGSNKESNKQTDGAKVITIRKTILWMLRVPTPATNSHADSIMCHLWNIKVRLRQDTVQTRPFSLLMTFSGSQLLHHGLKDDLGACCLFRWMSSDNL</sequence>
<organism evidence="2 3">
    <name type="scientific">Batillaria attramentaria</name>
    <dbReference type="NCBI Taxonomy" id="370345"/>
    <lineage>
        <taxon>Eukaryota</taxon>
        <taxon>Metazoa</taxon>
        <taxon>Spiralia</taxon>
        <taxon>Lophotrochozoa</taxon>
        <taxon>Mollusca</taxon>
        <taxon>Gastropoda</taxon>
        <taxon>Caenogastropoda</taxon>
        <taxon>Sorbeoconcha</taxon>
        <taxon>Cerithioidea</taxon>
        <taxon>Batillariidae</taxon>
        <taxon>Batillaria</taxon>
    </lineage>
</organism>
<evidence type="ECO:0000313" key="2">
    <source>
        <dbReference type="EMBL" id="KAK7504745.1"/>
    </source>
</evidence>
<dbReference type="EMBL" id="JACVVK020000013">
    <property type="protein sequence ID" value="KAK7504745.1"/>
    <property type="molecule type" value="Genomic_DNA"/>
</dbReference>
<comment type="caution">
    <text evidence="2">The sequence shown here is derived from an EMBL/GenBank/DDBJ whole genome shotgun (WGS) entry which is preliminary data.</text>
</comment>
<feature type="compositionally biased region" description="Pro residues" evidence="1">
    <location>
        <begin position="74"/>
        <end position="83"/>
    </location>
</feature>
<gene>
    <name evidence="2" type="ORF">BaRGS_00003773</name>
</gene>
<evidence type="ECO:0000313" key="3">
    <source>
        <dbReference type="Proteomes" id="UP001519460"/>
    </source>
</evidence>
<reference evidence="2 3" key="1">
    <citation type="journal article" date="2023" name="Sci. Data">
        <title>Genome assembly of the Korean intertidal mud-creeper Batillaria attramentaria.</title>
        <authorList>
            <person name="Patra A.K."/>
            <person name="Ho P.T."/>
            <person name="Jun S."/>
            <person name="Lee S.J."/>
            <person name="Kim Y."/>
            <person name="Won Y.J."/>
        </authorList>
    </citation>
    <scope>NUCLEOTIDE SEQUENCE [LARGE SCALE GENOMIC DNA]</scope>
    <source>
        <strain evidence="2">Wonlab-2016</strain>
    </source>
</reference>
<protein>
    <submittedName>
        <fullName evidence="2">Uncharacterized protein</fullName>
    </submittedName>
</protein>
<name>A0ABD0LYW4_9CAEN</name>
<evidence type="ECO:0000256" key="1">
    <source>
        <dbReference type="SAM" id="MobiDB-lite"/>
    </source>
</evidence>
<feature type="region of interest" description="Disordered" evidence="1">
    <location>
        <begin position="65"/>
        <end position="92"/>
    </location>
</feature>
<dbReference type="Proteomes" id="UP001519460">
    <property type="component" value="Unassembled WGS sequence"/>
</dbReference>
<accession>A0ABD0LYW4</accession>
<keyword evidence="3" id="KW-1185">Reference proteome</keyword>